<dbReference type="InterPro" id="IPR024410">
    <property type="entry name" value="Phage_TAC_12"/>
</dbReference>
<organism evidence="1 2">
    <name type="scientific">Weissella minor</name>
    <dbReference type="NCBI Taxonomy" id="1620"/>
    <lineage>
        <taxon>Bacteria</taxon>
        <taxon>Bacillati</taxon>
        <taxon>Bacillota</taxon>
        <taxon>Bacilli</taxon>
        <taxon>Lactobacillales</taxon>
        <taxon>Lactobacillaceae</taxon>
        <taxon>Weissella</taxon>
    </lineage>
</organism>
<dbReference type="Proteomes" id="UP000051673">
    <property type="component" value="Unassembled WGS sequence"/>
</dbReference>
<dbReference type="PATRIC" id="fig|1620.3.peg.58"/>
<evidence type="ECO:0008006" key="3">
    <source>
        <dbReference type="Google" id="ProtNLM"/>
    </source>
</evidence>
<evidence type="ECO:0000313" key="2">
    <source>
        <dbReference type="Proteomes" id="UP000051673"/>
    </source>
</evidence>
<dbReference type="Pfam" id="PF12363">
    <property type="entry name" value="Phage_TAC_12"/>
    <property type="match status" value="1"/>
</dbReference>
<comment type="caution">
    <text evidence="1">The sequence shown here is derived from an EMBL/GenBank/DDBJ whole genome shotgun (WGS) entry which is preliminary data.</text>
</comment>
<accession>A0A0R2JJ44</accession>
<sequence length="115" mass="12418">MELTINGKTYTFKFGIKFLKALDEVYFVDANGVKFGAGLEVGLAQLTGTRNPVALAEFLLAANKTESPRLGETTLDDYLETDADIDALIDETIKELTESNVTKGKVTAALEKAAN</sequence>
<dbReference type="STRING" id="1620.IV67_GL000055"/>
<dbReference type="OrthoDB" id="2067392at2"/>
<dbReference type="EMBL" id="JQCD01000022">
    <property type="protein sequence ID" value="KRN77266.1"/>
    <property type="molecule type" value="Genomic_DNA"/>
</dbReference>
<evidence type="ECO:0000313" key="1">
    <source>
        <dbReference type="EMBL" id="KRN77266.1"/>
    </source>
</evidence>
<protein>
    <recommendedName>
        <fullName evidence="3">Phage protein</fullName>
    </recommendedName>
</protein>
<proteinExistence type="predicted"/>
<dbReference type="AlphaFoldDB" id="A0A0R2JJ44"/>
<name>A0A0R2JJ44_9LACO</name>
<dbReference type="RefSeq" id="WP_057787141.1">
    <property type="nucleotide sequence ID" value="NZ_JQCD01000022.1"/>
</dbReference>
<reference evidence="1 2" key="1">
    <citation type="journal article" date="2015" name="Genome Announc.">
        <title>Expanding the biotechnology potential of lactobacilli through comparative genomics of 213 strains and associated genera.</title>
        <authorList>
            <person name="Sun Z."/>
            <person name="Harris H.M."/>
            <person name="McCann A."/>
            <person name="Guo C."/>
            <person name="Argimon S."/>
            <person name="Zhang W."/>
            <person name="Yang X."/>
            <person name="Jeffery I.B."/>
            <person name="Cooney J.C."/>
            <person name="Kagawa T.F."/>
            <person name="Liu W."/>
            <person name="Song Y."/>
            <person name="Salvetti E."/>
            <person name="Wrobel A."/>
            <person name="Rasinkangas P."/>
            <person name="Parkhill J."/>
            <person name="Rea M.C."/>
            <person name="O'Sullivan O."/>
            <person name="Ritari J."/>
            <person name="Douillard F.P."/>
            <person name="Paul Ross R."/>
            <person name="Yang R."/>
            <person name="Briner A.E."/>
            <person name="Felis G.E."/>
            <person name="de Vos W.M."/>
            <person name="Barrangou R."/>
            <person name="Klaenhammer T.R."/>
            <person name="Caufield P.W."/>
            <person name="Cui Y."/>
            <person name="Zhang H."/>
            <person name="O'Toole P.W."/>
        </authorList>
    </citation>
    <scope>NUCLEOTIDE SEQUENCE [LARGE SCALE GENOMIC DNA]</scope>
    <source>
        <strain evidence="1 2">DSM 20014</strain>
    </source>
</reference>
<keyword evidence="2" id="KW-1185">Reference proteome</keyword>
<gene>
    <name evidence="1" type="ORF">IV67_GL000055</name>
</gene>